<dbReference type="SMART" id="SM00903">
    <property type="entry name" value="Flavin_Reduct"/>
    <property type="match status" value="1"/>
</dbReference>
<dbReference type="InterPro" id="IPR002563">
    <property type="entry name" value="Flavin_Rdtase-like_dom"/>
</dbReference>
<dbReference type="PANTHER" id="PTHR43567:SF1">
    <property type="entry name" value="FLAVOREDOXIN"/>
    <property type="match status" value="1"/>
</dbReference>
<dbReference type="Pfam" id="PF01613">
    <property type="entry name" value="Flavin_Reduct"/>
    <property type="match status" value="1"/>
</dbReference>
<reference evidence="5 6" key="1">
    <citation type="submission" date="2020-07" db="EMBL/GenBank/DDBJ databases">
        <title>Sequencing the genomes of 1000 actinobacteria strains.</title>
        <authorList>
            <person name="Klenk H.-P."/>
        </authorList>
    </citation>
    <scope>NUCLEOTIDE SEQUENCE [LARGE SCALE GENOMIC DNA]</scope>
    <source>
        <strain evidence="5 6">DSM 103833</strain>
    </source>
</reference>
<dbReference type="GO" id="GO:0010181">
    <property type="term" value="F:FMN binding"/>
    <property type="evidence" value="ECO:0007669"/>
    <property type="project" value="InterPro"/>
</dbReference>
<dbReference type="InterPro" id="IPR012349">
    <property type="entry name" value="Split_barrel_FMN-bd"/>
</dbReference>
<dbReference type="InterPro" id="IPR052174">
    <property type="entry name" value="Flavoredoxin"/>
</dbReference>
<dbReference type="PANTHER" id="PTHR43567">
    <property type="entry name" value="FLAVOREDOXIN-RELATED-RELATED"/>
    <property type="match status" value="1"/>
</dbReference>
<feature type="domain" description="Flavin reductase like" evidence="4">
    <location>
        <begin position="9"/>
        <end position="171"/>
    </location>
</feature>
<evidence type="ECO:0000313" key="6">
    <source>
        <dbReference type="Proteomes" id="UP000530424"/>
    </source>
</evidence>
<name>A0A853C2P1_9ACTN</name>
<evidence type="ECO:0000256" key="1">
    <source>
        <dbReference type="ARBA" id="ARBA00001917"/>
    </source>
</evidence>
<dbReference type="Proteomes" id="UP000530424">
    <property type="component" value="Unassembled WGS sequence"/>
</dbReference>
<proteinExistence type="inferred from homology"/>
<accession>A0A853C2P1</accession>
<dbReference type="SUPFAM" id="SSF50475">
    <property type="entry name" value="FMN-binding split barrel"/>
    <property type="match status" value="1"/>
</dbReference>
<keyword evidence="6" id="KW-1185">Reference proteome</keyword>
<comment type="similarity">
    <text evidence="3">Belongs to the flavoredoxin family.</text>
</comment>
<gene>
    <name evidence="5" type="ORF">HNR19_002603</name>
</gene>
<sequence length="218" mass="23771">MHSVVPLKVHYYGTPVVLISSTNRDGTTNLAPMSSAWWLGQDAMLGLAASSRTTHNLLRTGEAVLNLASSDLVQHVDRLALLTGSPELSPHKRQTGYRYEPRKFEAAGLTPAPSDLIAPDRVAECPIQLECRVSGHYEIGHERTYAHAIHVHVLRAHVADAVRLPGTDYVDPQAWDPLIMKFCDFFGGGQPLVPSRLAAGWEMPGRVQAAAADLTPPR</sequence>
<keyword evidence="2" id="KW-0285">Flavoprotein</keyword>
<organism evidence="5 6">
    <name type="scientific">Nocardioides thalensis</name>
    <dbReference type="NCBI Taxonomy" id="1914755"/>
    <lineage>
        <taxon>Bacteria</taxon>
        <taxon>Bacillati</taxon>
        <taxon>Actinomycetota</taxon>
        <taxon>Actinomycetes</taxon>
        <taxon>Propionibacteriales</taxon>
        <taxon>Nocardioidaceae</taxon>
        <taxon>Nocardioides</taxon>
    </lineage>
</organism>
<comment type="cofactor">
    <cofactor evidence="1">
        <name>FMN</name>
        <dbReference type="ChEBI" id="CHEBI:58210"/>
    </cofactor>
</comment>
<evidence type="ECO:0000313" key="5">
    <source>
        <dbReference type="EMBL" id="NYJ01905.1"/>
    </source>
</evidence>
<dbReference type="Gene3D" id="2.30.110.10">
    <property type="entry name" value="Electron Transport, Fmn-binding Protein, Chain A"/>
    <property type="match status" value="1"/>
</dbReference>
<evidence type="ECO:0000256" key="3">
    <source>
        <dbReference type="ARBA" id="ARBA00038054"/>
    </source>
</evidence>
<dbReference type="RefSeq" id="WP_179668333.1">
    <property type="nucleotide sequence ID" value="NZ_JACCFP010000001.1"/>
</dbReference>
<evidence type="ECO:0000259" key="4">
    <source>
        <dbReference type="SMART" id="SM00903"/>
    </source>
</evidence>
<dbReference type="GO" id="GO:0016646">
    <property type="term" value="F:oxidoreductase activity, acting on the CH-NH group of donors, NAD or NADP as acceptor"/>
    <property type="evidence" value="ECO:0007669"/>
    <property type="project" value="UniProtKB-ARBA"/>
</dbReference>
<evidence type="ECO:0000256" key="2">
    <source>
        <dbReference type="ARBA" id="ARBA00022630"/>
    </source>
</evidence>
<protein>
    <submittedName>
        <fullName evidence="5">Flavin reductase (DIM6/NTAB) family NADH-FMN oxidoreductase RutF</fullName>
    </submittedName>
</protein>
<dbReference type="AlphaFoldDB" id="A0A853C2P1"/>
<dbReference type="EMBL" id="JACCFP010000001">
    <property type="protein sequence ID" value="NYJ01905.1"/>
    <property type="molecule type" value="Genomic_DNA"/>
</dbReference>
<comment type="caution">
    <text evidence="5">The sequence shown here is derived from an EMBL/GenBank/DDBJ whole genome shotgun (WGS) entry which is preliminary data.</text>
</comment>